<name>A0ABD3W7G1_SINWO</name>
<gene>
    <name evidence="7" type="ORF">ACJMK2_042141</name>
</gene>
<dbReference type="SMART" id="SM00320">
    <property type="entry name" value="WD40"/>
    <property type="match status" value="6"/>
</dbReference>
<dbReference type="PRINTS" id="PR00320">
    <property type="entry name" value="GPROTEINBRPT"/>
</dbReference>
<feature type="repeat" description="WD" evidence="5">
    <location>
        <begin position="315"/>
        <end position="357"/>
    </location>
</feature>
<dbReference type="FunFam" id="2.130.10.10:FF:000294">
    <property type="entry name" value="WD repeat-containing protein 70"/>
    <property type="match status" value="1"/>
</dbReference>
<feature type="region of interest" description="Disordered" evidence="6">
    <location>
        <begin position="161"/>
        <end position="205"/>
    </location>
</feature>
<evidence type="ECO:0000256" key="1">
    <source>
        <dbReference type="ARBA" id="ARBA00022574"/>
    </source>
</evidence>
<organism evidence="7 8">
    <name type="scientific">Sinanodonta woodiana</name>
    <name type="common">Chinese pond mussel</name>
    <name type="synonym">Anodonta woodiana</name>
    <dbReference type="NCBI Taxonomy" id="1069815"/>
    <lineage>
        <taxon>Eukaryota</taxon>
        <taxon>Metazoa</taxon>
        <taxon>Spiralia</taxon>
        <taxon>Lophotrochozoa</taxon>
        <taxon>Mollusca</taxon>
        <taxon>Bivalvia</taxon>
        <taxon>Autobranchia</taxon>
        <taxon>Heteroconchia</taxon>
        <taxon>Palaeoheterodonta</taxon>
        <taxon>Unionida</taxon>
        <taxon>Unionoidea</taxon>
        <taxon>Unionidae</taxon>
        <taxon>Unioninae</taxon>
        <taxon>Sinanodonta</taxon>
    </lineage>
</organism>
<dbReference type="PANTHER" id="PTHR16017">
    <property type="entry name" value="GASTRULATION DEFECTIVE PROTEIN 1-RELATED"/>
    <property type="match status" value="1"/>
</dbReference>
<dbReference type="PROSITE" id="PS50082">
    <property type="entry name" value="WD_REPEATS_2"/>
    <property type="match status" value="3"/>
</dbReference>
<comment type="caution">
    <text evidence="7">The sequence shown here is derived from an EMBL/GenBank/DDBJ whole genome shotgun (WGS) entry which is preliminary data.</text>
</comment>
<protein>
    <recommendedName>
        <fullName evidence="4">WD repeat-containing protein 70</fullName>
    </recommendedName>
</protein>
<feature type="compositionally biased region" description="Basic and acidic residues" evidence="6">
    <location>
        <begin position="69"/>
        <end position="84"/>
    </location>
</feature>
<dbReference type="FunFam" id="2.130.10.10:FF:001038">
    <property type="entry name" value="WD repeat domain 70"/>
    <property type="match status" value="1"/>
</dbReference>
<feature type="repeat" description="WD" evidence="5">
    <location>
        <begin position="421"/>
        <end position="453"/>
    </location>
</feature>
<feature type="repeat" description="WD" evidence="5">
    <location>
        <begin position="365"/>
        <end position="397"/>
    </location>
</feature>
<feature type="compositionally biased region" description="Acidic residues" evidence="6">
    <location>
        <begin position="185"/>
        <end position="200"/>
    </location>
</feature>
<keyword evidence="2" id="KW-0677">Repeat</keyword>
<dbReference type="InterPro" id="IPR020472">
    <property type="entry name" value="WD40_PAC1"/>
</dbReference>
<keyword evidence="1 5" id="KW-0853">WD repeat</keyword>
<evidence type="ECO:0000313" key="7">
    <source>
        <dbReference type="EMBL" id="KAL3869460.1"/>
    </source>
</evidence>
<evidence type="ECO:0000313" key="8">
    <source>
        <dbReference type="Proteomes" id="UP001634394"/>
    </source>
</evidence>
<dbReference type="InterPro" id="IPR036322">
    <property type="entry name" value="WD40_repeat_dom_sf"/>
</dbReference>
<evidence type="ECO:0000256" key="4">
    <source>
        <dbReference type="ARBA" id="ARBA00040943"/>
    </source>
</evidence>
<evidence type="ECO:0000256" key="6">
    <source>
        <dbReference type="SAM" id="MobiDB-lite"/>
    </source>
</evidence>
<feature type="region of interest" description="Disordered" evidence="6">
    <location>
        <begin position="670"/>
        <end position="694"/>
    </location>
</feature>
<dbReference type="AlphaFoldDB" id="A0ABD3W7G1"/>
<dbReference type="PROSITE" id="PS50294">
    <property type="entry name" value="WD_REPEATS_REGION"/>
    <property type="match status" value="1"/>
</dbReference>
<keyword evidence="8" id="KW-1185">Reference proteome</keyword>
<feature type="compositionally biased region" description="Basic and acidic residues" evidence="6">
    <location>
        <begin position="680"/>
        <end position="694"/>
    </location>
</feature>
<feature type="compositionally biased region" description="Basic and acidic residues" evidence="6">
    <location>
        <begin position="36"/>
        <end position="51"/>
    </location>
</feature>
<evidence type="ECO:0000256" key="3">
    <source>
        <dbReference type="ARBA" id="ARBA00038343"/>
    </source>
</evidence>
<proteinExistence type="inferred from homology"/>
<dbReference type="Proteomes" id="UP001634394">
    <property type="component" value="Unassembled WGS sequence"/>
</dbReference>
<sequence length="694" mass="77310">MAAGSGKKARQFDFMAMFEEVRQTAVERSQGNLVKNENEGTSERTYPESHNKVCTSKSDSKKILSKTLSESDHSGNVNESHEDLISPPFPLTHISLQQSKLDDEDNEDLIGPPMPPSLTKIESATSGGSRLAESEEEEGLIGPPIPLGFIQAHNSKPAIREYEEDSDDMIGPPLPPSMMKKQDSDENEDDDNEEEAEEDQNPVMKIPSSHEITLEHGYKTVSALALDPSGARLVTGGYDFDVKLFDFAGMDSSLKSFRSIRPCECHQIKQLQYSTTGDVILVVAGNSQAKVIDRDGFEILECVKGDQYITDMAKTKGHAAMLNCGCWHPKVREEFMTCSNDGTLRLWDISQEGKKHKDVIKPRSMQGRRIVPTACAYSPDGRWVVAACQDGSIQIWDHSKAFVNVAMMNRAAHMSGSDTSSLCFSHDGRTLASRGGDDTVKLWDIRNFKSPVVSRGELTNFFPMTDVLFSPDDKMVVTGLSVKKSEGQGKLLFMDRQSLSVLTEMVVSDTSVVRCLWHPKLNQIVVGSGDGKAKLFYDPKKSHRGAMLCMVKKVSKDRPMEIVADKQIITPYALPMFRQARQTSTKKFEEKLRRDPVKTKRPDLPVYGPGSGGRLASKGGTLSQYVVQQLVAQKPDPMDNDPRGAILRHAKEAEENPYWVTPAYKKTQPNSIFQMEEDPKEEKELEPAWKKRKI</sequence>
<dbReference type="Gene3D" id="2.130.10.10">
    <property type="entry name" value="YVTN repeat-like/Quinoprotein amine dehydrogenase"/>
    <property type="match status" value="3"/>
</dbReference>
<reference evidence="7 8" key="1">
    <citation type="submission" date="2024-11" db="EMBL/GenBank/DDBJ databases">
        <title>Chromosome-level genome assembly of the freshwater bivalve Anodonta woodiana.</title>
        <authorList>
            <person name="Chen X."/>
        </authorList>
    </citation>
    <scope>NUCLEOTIDE SEQUENCE [LARGE SCALE GENOMIC DNA]</scope>
    <source>
        <strain evidence="7">MN2024</strain>
        <tissue evidence="7">Gills</tissue>
    </source>
</reference>
<dbReference type="SUPFAM" id="SSF50978">
    <property type="entry name" value="WD40 repeat-like"/>
    <property type="match status" value="1"/>
</dbReference>
<dbReference type="InterPro" id="IPR051858">
    <property type="entry name" value="WD_repeat_GAD-1"/>
</dbReference>
<accession>A0ABD3W7G1</accession>
<dbReference type="InterPro" id="IPR001680">
    <property type="entry name" value="WD40_rpt"/>
</dbReference>
<feature type="region of interest" description="Disordered" evidence="6">
    <location>
        <begin position="29"/>
        <end position="147"/>
    </location>
</feature>
<dbReference type="EMBL" id="JBJQND010000008">
    <property type="protein sequence ID" value="KAL3869460.1"/>
    <property type="molecule type" value="Genomic_DNA"/>
</dbReference>
<comment type="similarity">
    <text evidence="3">Belongs to the WD repeat GAD-1 family.</text>
</comment>
<dbReference type="PANTHER" id="PTHR16017:SF0">
    <property type="entry name" value="WD REPEAT-CONTAINING PROTEIN 70"/>
    <property type="match status" value="1"/>
</dbReference>
<dbReference type="EMBL" id="JBJQND010000008">
    <property type="protein sequence ID" value="KAL3869461.1"/>
    <property type="molecule type" value="Genomic_DNA"/>
</dbReference>
<evidence type="ECO:0000256" key="2">
    <source>
        <dbReference type="ARBA" id="ARBA00022737"/>
    </source>
</evidence>
<evidence type="ECO:0000256" key="5">
    <source>
        <dbReference type="PROSITE-ProRule" id="PRU00221"/>
    </source>
</evidence>
<dbReference type="Pfam" id="PF00400">
    <property type="entry name" value="WD40"/>
    <property type="match status" value="4"/>
</dbReference>
<feature type="region of interest" description="Disordered" evidence="6">
    <location>
        <begin position="599"/>
        <end position="618"/>
    </location>
</feature>
<dbReference type="InterPro" id="IPR015943">
    <property type="entry name" value="WD40/YVTN_repeat-like_dom_sf"/>
</dbReference>